<dbReference type="InterPro" id="IPR023214">
    <property type="entry name" value="HAD_sf"/>
</dbReference>
<dbReference type="PANTHER" id="PTHR46470">
    <property type="entry name" value="N-ACYLNEURAMINATE-9-PHOSPHATASE"/>
    <property type="match status" value="1"/>
</dbReference>
<name>A0A382V9T4_9ZZZZ</name>
<dbReference type="PANTHER" id="PTHR46470:SF2">
    <property type="entry name" value="GLYCERALDEHYDE 3-PHOSPHATE PHOSPHATASE"/>
    <property type="match status" value="1"/>
</dbReference>
<dbReference type="Gene3D" id="3.40.50.1000">
    <property type="entry name" value="HAD superfamily/HAD-like"/>
    <property type="match status" value="1"/>
</dbReference>
<evidence type="ECO:0000256" key="3">
    <source>
        <dbReference type="ARBA" id="ARBA00022801"/>
    </source>
</evidence>
<dbReference type="InterPro" id="IPR036412">
    <property type="entry name" value="HAD-like_sf"/>
</dbReference>
<reference evidence="5" key="1">
    <citation type="submission" date="2018-05" db="EMBL/GenBank/DDBJ databases">
        <authorList>
            <person name="Lanie J.A."/>
            <person name="Ng W.-L."/>
            <person name="Kazmierczak K.M."/>
            <person name="Andrzejewski T.M."/>
            <person name="Davidsen T.M."/>
            <person name="Wayne K.J."/>
            <person name="Tettelin H."/>
            <person name="Glass J.I."/>
            <person name="Rusch D."/>
            <person name="Podicherti R."/>
            <person name="Tsui H.-C.T."/>
            <person name="Winkler M.E."/>
        </authorList>
    </citation>
    <scope>NUCLEOTIDE SEQUENCE</scope>
</reference>
<dbReference type="GO" id="GO:0044281">
    <property type="term" value="P:small molecule metabolic process"/>
    <property type="evidence" value="ECO:0007669"/>
    <property type="project" value="UniProtKB-ARBA"/>
</dbReference>
<evidence type="ECO:0000256" key="2">
    <source>
        <dbReference type="ARBA" id="ARBA00022723"/>
    </source>
</evidence>
<dbReference type="NCBIfam" id="TIGR01509">
    <property type="entry name" value="HAD-SF-IA-v3"/>
    <property type="match status" value="1"/>
</dbReference>
<dbReference type="AlphaFoldDB" id="A0A382V9T4"/>
<keyword evidence="3" id="KW-0378">Hydrolase</keyword>
<dbReference type="PRINTS" id="PR00413">
    <property type="entry name" value="HADHALOGNASE"/>
</dbReference>
<dbReference type="InterPro" id="IPR006439">
    <property type="entry name" value="HAD-SF_hydro_IA"/>
</dbReference>
<dbReference type="SUPFAM" id="SSF56784">
    <property type="entry name" value="HAD-like"/>
    <property type="match status" value="1"/>
</dbReference>
<protein>
    <recommendedName>
        <fullName evidence="6">HAD family hydrolase</fullName>
    </recommendedName>
</protein>
<sequence length="200" mass="22482">RACYRECRRIREEFLDVSFQEQVEIFINNIDNGLVERLDEETILEVVRTYADSFWVHPPFPHTDAQAVLRDVKDMGLGIGLISNTGMTPGETFRQYMDQQGLLKYFDVLTFSDEVKISKPAEEIFHMTLSSLGATPAQTVHVGDHVKNDVVGANRCGLKTVWITGFYENEDPSDPDTQPDETVDSLGQVAQAIARLTGRG</sequence>
<dbReference type="InterPro" id="IPR051400">
    <property type="entry name" value="HAD-like_hydrolase"/>
</dbReference>
<evidence type="ECO:0000256" key="4">
    <source>
        <dbReference type="ARBA" id="ARBA00022842"/>
    </source>
</evidence>
<dbReference type="Pfam" id="PF13419">
    <property type="entry name" value="HAD_2"/>
    <property type="match status" value="1"/>
</dbReference>
<keyword evidence="4" id="KW-0460">Magnesium</keyword>
<proteinExistence type="predicted"/>
<evidence type="ECO:0000313" key="5">
    <source>
        <dbReference type="EMBL" id="SVD43249.1"/>
    </source>
</evidence>
<comment type="cofactor">
    <cofactor evidence="1">
        <name>Mg(2+)</name>
        <dbReference type="ChEBI" id="CHEBI:18420"/>
    </cofactor>
</comment>
<dbReference type="GO" id="GO:0046872">
    <property type="term" value="F:metal ion binding"/>
    <property type="evidence" value="ECO:0007669"/>
    <property type="project" value="UniProtKB-KW"/>
</dbReference>
<evidence type="ECO:0008006" key="6">
    <source>
        <dbReference type="Google" id="ProtNLM"/>
    </source>
</evidence>
<dbReference type="EMBL" id="UINC01150291">
    <property type="protein sequence ID" value="SVD43249.1"/>
    <property type="molecule type" value="Genomic_DNA"/>
</dbReference>
<dbReference type="NCBIfam" id="TIGR01549">
    <property type="entry name" value="HAD-SF-IA-v1"/>
    <property type="match status" value="1"/>
</dbReference>
<gene>
    <name evidence="5" type="ORF">METZ01_LOCUS396103</name>
</gene>
<organism evidence="5">
    <name type="scientific">marine metagenome</name>
    <dbReference type="NCBI Taxonomy" id="408172"/>
    <lineage>
        <taxon>unclassified sequences</taxon>
        <taxon>metagenomes</taxon>
        <taxon>ecological metagenomes</taxon>
    </lineage>
</organism>
<feature type="non-terminal residue" evidence="5">
    <location>
        <position position="1"/>
    </location>
</feature>
<evidence type="ECO:0000256" key="1">
    <source>
        <dbReference type="ARBA" id="ARBA00001946"/>
    </source>
</evidence>
<accession>A0A382V9T4</accession>
<dbReference type="GO" id="GO:0016791">
    <property type="term" value="F:phosphatase activity"/>
    <property type="evidence" value="ECO:0007669"/>
    <property type="project" value="TreeGrafter"/>
</dbReference>
<dbReference type="InterPro" id="IPR041492">
    <property type="entry name" value="HAD_2"/>
</dbReference>
<keyword evidence="2" id="KW-0479">Metal-binding</keyword>